<dbReference type="AlphaFoldDB" id="A0A9W6MMM9"/>
<name>A0A9W6MMM9_9PROT</name>
<dbReference type="Proteomes" id="UP001143486">
    <property type="component" value="Unassembled WGS sequence"/>
</dbReference>
<dbReference type="RefSeq" id="WP_271185570.1">
    <property type="nucleotide sequence ID" value="NZ_BSFE01000002.1"/>
</dbReference>
<evidence type="ECO:0000313" key="2">
    <source>
        <dbReference type="Proteomes" id="UP001143486"/>
    </source>
</evidence>
<reference evidence="1" key="1">
    <citation type="journal article" date="2014" name="Int. J. Syst. Evol. Microbiol.">
        <title>Complete genome sequence of Corynebacterium casei LMG S-19264T (=DSM 44701T), isolated from a smear-ripened cheese.</title>
        <authorList>
            <consortium name="US DOE Joint Genome Institute (JGI-PGF)"/>
            <person name="Walter F."/>
            <person name="Albersmeier A."/>
            <person name="Kalinowski J."/>
            <person name="Ruckert C."/>
        </authorList>
    </citation>
    <scope>NUCLEOTIDE SEQUENCE</scope>
    <source>
        <strain evidence="1">VKM B-1513</strain>
    </source>
</reference>
<protein>
    <submittedName>
        <fullName evidence="1">Uncharacterized protein</fullName>
    </submittedName>
</protein>
<proteinExistence type="predicted"/>
<gene>
    <name evidence="1" type="ORF">GCM10017621_06860</name>
</gene>
<accession>A0A9W6MMM9</accession>
<evidence type="ECO:0000313" key="1">
    <source>
        <dbReference type="EMBL" id="GLK51178.1"/>
    </source>
</evidence>
<comment type="caution">
    <text evidence="1">The sequence shown here is derived from an EMBL/GenBank/DDBJ whole genome shotgun (WGS) entry which is preliminary data.</text>
</comment>
<dbReference type="EMBL" id="BSFE01000002">
    <property type="protein sequence ID" value="GLK51178.1"/>
    <property type="molecule type" value="Genomic_DNA"/>
</dbReference>
<keyword evidence="2" id="KW-1185">Reference proteome</keyword>
<sequence length="104" mass="11394">MPLTRDFKATIKARADRDAAFRAALYAEALDALVEGDTITAKAMLRDYVNATIGFERLEAVTGTSRKSLMRMLSEKGNPTLDKLGPLLRAINAETKLKPEVQVA</sequence>
<reference evidence="1" key="2">
    <citation type="submission" date="2023-01" db="EMBL/GenBank/DDBJ databases">
        <authorList>
            <person name="Sun Q."/>
            <person name="Evtushenko L."/>
        </authorList>
    </citation>
    <scope>NUCLEOTIDE SEQUENCE</scope>
    <source>
        <strain evidence="1">VKM B-1513</strain>
    </source>
</reference>
<organism evidence="1 2">
    <name type="scientific">Maricaulis virginensis</name>
    <dbReference type="NCBI Taxonomy" id="144022"/>
    <lineage>
        <taxon>Bacteria</taxon>
        <taxon>Pseudomonadati</taxon>
        <taxon>Pseudomonadota</taxon>
        <taxon>Alphaproteobacteria</taxon>
        <taxon>Maricaulales</taxon>
        <taxon>Maricaulaceae</taxon>
        <taxon>Maricaulis</taxon>
    </lineage>
</organism>